<feature type="transmembrane region" description="Helical" evidence="1">
    <location>
        <begin position="20"/>
        <end position="42"/>
    </location>
</feature>
<accession>A0A0F9QM37</accession>
<feature type="transmembrane region" description="Helical" evidence="1">
    <location>
        <begin position="48"/>
        <end position="70"/>
    </location>
</feature>
<evidence type="ECO:0000256" key="1">
    <source>
        <dbReference type="SAM" id="Phobius"/>
    </source>
</evidence>
<organism evidence="2">
    <name type="scientific">marine sediment metagenome</name>
    <dbReference type="NCBI Taxonomy" id="412755"/>
    <lineage>
        <taxon>unclassified sequences</taxon>
        <taxon>metagenomes</taxon>
        <taxon>ecological metagenomes</taxon>
    </lineage>
</organism>
<comment type="caution">
    <text evidence="2">The sequence shown here is derived from an EMBL/GenBank/DDBJ whole genome shotgun (WGS) entry which is preliminary data.</text>
</comment>
<reference evidence="2" key="1">
    <citation type="journal article" date="2015" name="Nature">
        <title>Complex archaea that bridge the gap between prokaryotes and eukaryotes.</title>
        <authorList>
            <person name="Spang A."/>
            <person name="Saw J.H."/>
            <person name="Jorgensen S.L."/>
            <person name="Zaremba-Niedzwiedzka K."/>
            <person name="Martijn J."/>
            <person name="Lind A.E."/>
            <person name="van Eijk R."/>
            <person name="Schleper C."/>
            <person name="Guy L."/>
            <person name="Ettema T.J."/>
        </authorList>
    </citation>
    <scope>NUCLEOTIDE SEQUENCE</scope>
</reference>
<evidence type="ECO:0000313" key="2">
    <source>
        <dbReference type="EMBL" id="KKN14171.1"/>
    </source>
</evidence>
<dbReference type="EMBL" id="LAZR01003844">
    <property type="protein sequence ID" value="KKN14171.1"/>
    <property type="molecule type" value="Genomic_DNA"/>
</dbReference>
<name>A0A0F9QM37_9ZZZZ</name>
<protein>
    <submittedName>
        <fullName evidence="2">Uncharacterized protein</fullName>
    </submittedName>
</protein>
<keyword evidence="1" id="KW-0812">Transmembrane</keyword>
<proteinExistence type="predicted"/>
<dbReference type="AlphaFoldDB" id="A0A0F9QM37"/>
<keyword evidence="1" id="KW-0472">Membrane</keyword>
<keyword evidence="1" id="KW-1133">Transmembrane helix</keyword>
<gene>
    <name evidence="2" type="ORF">LCGC14_0998800</name>
</gene>
<sequence length="91" mass="10540">MELTDREIRNVGEGRYTRRLIWRMVSVALVALGLLILIYWLLPTALVLGWWVGVVTIIVLPSGGVVWLFWRANKAGKRFLYSSVAYWIGRY</sequence>